<organism evidence="1">
    <name type="scientific">Pseudomonas marincola</name>
    <dbReference type="NCBI Taxonomy" id="437900"/>
    <lineage>
        <taxon>Bacteria</taxon>
        <taxon>Pseudomonadati</taxon>
        <taxon>Pseudomonadota</taxon>
        <taxon>Gammaproteobacteria</taxon>
        <taxon>Pseudomonadales</taxon>
        <taxon>Pseudomonadaceae</taxon>
        <taxon>Pseudomonas</taxon>
    </lineage>
</organism>
<reference evidence="1" key="1">
    <citation type="submission" date="2019-02" db="EMBL/GenBank/DDBJ databases">
        <authorList>
            <consortium name="Genoscope - CEA"/>
            <person name="William W."/>
        </authorList>
    </citation>
    <scope>NUCLEOTIDE SEQUENCE [LARGE SCALE GENOMIC DNA]</scope>
    <source>
        <strain evidence="1">YSy11</strain>
    </source>
</reference>
<name>A0A653E2K4_9PSED</name>
<dbReference type="EMBL" id="LR215729">
    <property type="protein sequence ID" value="VEV96915.1"/>
    <property type="molecule type" value="Genomic_DNA"/>
</dbReference>
<dbReference type="AlphaFoldDB" id="A0A653E2K4"/>
<accession>A0A653E2K4</accession>
<gene>
    <name evidence="1" type="ORF">PMYSY11_1869</name>
</gene>
<proteinExistence type="predicted"/>
<protein>
    <submittedName>
        <fullName evidence="1">Uncharacterized protein</fullName>
    </submittedName>
</protein>
<evidence type="ECO:0000313" key="1">
    <source>
        <dbReference type="EMBL" id="VEV96915.1"/>
    </source>
</evidence>
<sequence>MAANPSSTVHAVYVANPSSATHAAYMANPSPSTYAIYTEVGIRNAASDMADGLLGRGMLLIGLLVFERWR</sequence>